<reference evidence="18" key="2">
    <citation type="submission" date="2021-03" db="UniProtKB">
        <authorList>
            <consortium name="Ensembl"/>
        </authorList>
    </citation>
    <scope>IDENTIFICATION</scope>
</reference>
<evidence type="ECO:0000256" key="14">
    <source>
        <dbReference type="RuleBase" id="RU003857"/>
    </source>
</evidence>
<dbReference type="RefSeq" id="XP_031758165.1">
    <property type="nucleotide sequence ID" value="XM_031902305.1"/>
</dbReference>
<keyword evidence="10 12" id="KW-0472">Membrane</keyword>
<keyword evidence="9 12" id="KW-0406">Ion transport</keyword>
<keyword evidence="8 16" id="KW-1133">Transmembrane helix</keyword>
<feature type="transmembrane region" description="Helical" evidence="16">
    <location>
        <begin position="174"/>
        <end position="195"/>
    </location>
</feature>
<evidence type="ECO:0000256" key="10">
    <source>
        <dbReference type="ARBA" id="ARBA00023136"/>
    </source>
</evidence>
<dbReference type="PANTHER" id="PTHR11003">
    <property type="entry name" value="POTASSIUM CHANNEL, SUBFAMILY K"/>
    <property type="match status" value="1"/>
</dbReference>
<evidence type="ECO:0000256" key="8">
    <source>
        <dbReference type="ARBA" id="ARBA00022989"/>
    </source>
</evidence>
<organism evidence="18">
    <name type="scientific">Xenopus tropicalis</name>
    <name type="common">Western clawed frog</name>
    <name type="synonym">Silurana tropicalis</name>
    <dbReference type="NCBI Taxonomy" id="8364"/>
    <lineage>
        <taxon>Eukaryota</taxon>
        <taxon>Metazoa</taxon>
        <taxon>Chordata</taxon>
        <taxon>Craniata</taxon>
        <taxon>Vertebrata</taxon>
        <taxon>Euteleostomi</taxon>
        <taxon>Amphibia</taxon>
        <taxon>Batrachia</taxon>
        <taxon>Anura</taxon>
        <taxon>Pipoidea</taxon>
        <taxon>Pipidae</taxon>
        <taxon>Xenopodinae</taxon>
        <taxon>Xenopus</taxon>
        <taxon>Silurana</taxon>
    </lineage>
</organism>
<proteinExistence type="inferred from homology"/>
<evidence type="ECO:0000256" key="7">
    <source>
        <dbReference type="ARBA" id="ARBA00022958"/>
    </source>
</evidence>
<comment type="subcellular location">
    <subcellularLocation>
        <location evidence="1">Membrane</location>
        <topology evidence="1">Multi-pass membrane protein</topology>
    </subcellularLocation>
</comment>
<dbReference type="GO" id="GO:0005886">
    <property type="term" value="C:plasma membrane"/>
    <property type="evidence" value="ECO:0000318"/>
    <property type="project" value="GO_Central"/>
</dbReference>
<evidence type="ECO:0000256" key="1">
    <source>
        <dbReference type="ARBA" id="ARBA00004141"/>
    </source>
</evidence>
<dbReference type="Xenbase" id="XB-GENE-29085535">
    <property type="gene designation" value="LOC101731658"/>
</dbReference>
<evidence type="ECO:0000256" key="16">
    <source>
        <dbReference type="SAM" id="Phobius"/>
    </source>
</evidence>
<dbReference type="SUPFAM" id="SSF81324">
    <property type="entry name" value="Voltage-gated potassium channels"/>
    <property type="match status" value="2"/>
</dbReference>
<evidence type="ECO:0000256" key="5">
    <source>
        <dbReference type="ARBA" id="ARBA00022692"/>
    </source>
</evidence>
<feature type="transmembrane region" description="Helical" evidence="16">
    <location>
        <begin position="237"/>
        <end position="260"/>
    </location>
</feature>
<keyword evidence="5 14" id="KW-0812">Transmembrane</keyword>
<feature type="region of interest" description="Disordered" evidence="15">
    <location>
        <begin position="278"/>
        <end position="331"/>
    </location>
</feature>
<dbReference type="GO" id="GO:0015271">
    <property type="term" value="F:outward rectifier potassium channel activity"/>
    <property type="evidence" value="ECO:0000318"/>
    <property type="project" value="GO_Central"/>
</dbReference>
<feature type="domain" description="Potassium channel" evidence="17">
    <location>
        <begin position="189"/>
        <end position="263"/>
    </location>
</feature>
<feature type="glycosylation site" description="N-linked (GlcNAc...) asparagine" evidence="13">
    <location>
        <position position="90"/>
    </location>
</feature>
<gene>
    <name evidence="18 20 21" type="primary">LOC101731658</name>
</gene>
<dbReference type="OMA" id="FQREKWA"/>
<dbReference type="OrthoDB" id="297496at2759"/>
<dbReference type="GO" id="GO:0071805">
    <property type="term" value="P:potassium ion transmembrane transport"/>
    <property type="evidence" value="ECO:0000318"/>
    <property type="project" value="GO_Central"/>
</dbReference>
<feature type="transmembrane region" description="Helical" evidence="16">
    <location>
        <begin position="124"/>
        <end position="144"/>
    </location>
</feature>
<dbReference type="InterPro" id="IPR003280">
    <property type="entry name" value="2pore_dom_K_chnl"/>
</dbReference>
<feature type="compositionally biased region" description="Polar residues" evidence="15">
    <location>
        <begin position="296"/>
        <end position="308"/>
    </location>
</feature>
<evidence type="ECO:0000256" key="6">
    <source>
        <dbReference type="ARBA" id="ARBA00022826"/>
    </source>
</evidence>
<feature type="transmembrane region" description="Helical" evidence="16">
    <location>
        <begin position="97"/>
        <end position="118"/>
    </location>
</feature>
<dbReference type="GeneTree" id="ENSGT00940000162681"/>
<dbReference type="GO" id="GO:0022841">
    <property type="term" value="F:potassium ion leak channel activity"/>
    <property type="evidence" value="ECO:0000318"/>
    <property type="project" value="GO_Central"/>
</dbReference>
<dbReference type="Ensembl" id="ENSXETT00000115173">
    <property type="protein sequence ID" value="ENSXETP00000110014"/>
    <property type="gene ID" value="ENSXETG00000042057"/>
</dbReference>
<dbReference type="PIRSF" id="PIRSF038061">
    <property type="entry name" value="K_channel_subfamily_K_type"/>
    <property type="match status" value="1"/>
</dbReference>
<dbReference type="Pfam" id="PF07885">
    <property type="entry name" value="Ion_trans_2"/>
    <property type="match status" value="2"/>
</dbReference>
<feature type="domain" description="Potassium channel" evidence="17">
    <location>
        <begin position="83"/>
        <end position="151"/>
    </location>
</feature>
<evidence type="ECO:0000259" key="17">
    <source>
        <dbReference type="Pfam" id="PF07885"/>
    </source>
</evidence>
<reference evidence="20" key="3">
    <citation type="submission" date="2025-04" db="UniProtKB">
        <authorList>
            <consortium name="RefSeq"/>
        </authorList>
    </citation>
    <scope>IDENTIFICATION</scope>
    <source>
        <strain evidence="20">Nigerian</strain>
        <tissue evidence="20">Liver and blood</tissue>
    </source>
</reference>
<keyword evidence="4 12" id="KW-0633">Potassium transport</keyword>
<evidence type="ECO:0000256" key="2">
    <source>
        <dbReference type="ARBA" id="ARBA00006666"/>
    </source>
</evidence>
<feature type="transmembrane region" description="Helical" evidence="16">
    <location>
        <begin position="20"/>
        <end position="39"/>
    </location>
</feature>
<evidence type="ECO:0000256" key="4">
    <source>
        <dbReference type="ARBA" id="ARBA00022538"/>
    </source>
</evidence>
<dbReference type="PRINTS" id="PR01095">
    <property type="entry name" value="TASKCHANNEL"/>
</dbReference>
<dbReference type="InterPro" id="IPR013099">
    <property type="entry name" value="K_chnl_dom"/>
</dbReference>
<dbReference type="KEGG" id="xtr:101731658"/>
<dbReference type="Reactome" id="R-XTR-1299361">
    <property type="pathway name" value="TWIK-related alkaline pH activated K+ channel (TALK)"/>
</dbReference>
<evidence type="ECO:0000256" key="11">
    <source>
        <dbReference type="ARBA" id="ARBA00023303"/>
    </source>
</evidence>
<evidence type="ECO:0000313" key="20">
    <source>
        <dbReference type="RefSeq" id="XP_031758165.1"/>
    </source>
</evidence>
<keyword evidence="19" id="KW-1185">Reference proteome</keyword>
<dbReference type="FunFam" id="1.10.287.70:FF:000110">
    <property type="entry name" value="Potassium channel subfamily K member"/>
    <property type="match status" value="1"/>
</dbReference>
<evidence type="ECO:0000313" key="19">
    <source>
        <dbReference type="Proteomes" id="UP000008143"/>
    </source>
</evidence>
<dbReference type="AlphaFoldDB" id="A0A803JPS6"/>
<evidence type="ECO:0000256" key="12">
    <source>
        <dbReference type="PIRNR" id="PIRNR038061"/>
    </source>
</evidence>
<keyword evidence="7 12" id="KW-0630">Potassium</keyword>
<dbReference type="GeneID" id="101731658"/>
<keyword evidence="3 12" id="KW-0813">Transport</keyword>
<dbReference type="PRINTS" id="PR01333">
    <property type="entry name" value="2POREKCHANEL"/>
</dbReference>
<evidence type="ECO:0000256" key="3">
    <source>
        <dbReference type="ARBA" id="ARBA00022448"/>
    </source>
</evidence>
<name>A0A803JPS6_XENTR</name>
<dbReference type="Reactome" id="R-XTR-5576886">
    <property type="pathway name" value="Phase 4 - resting membrane potential"/>
</dbReference>
<comment type="similarity">
    <text evidence="2 14">Belongs to the two pore domain potassium channel (TC 1.A.1.8) family.</text>
</comment>
<evidence type="ECO:0000313" key="21">
    <source>
        <dbReference type="Xenbase" id="XB-GENE-29085535"/>
    </source>
</evidence>
<dbReference type="AGR" id="Xenbase:XB-GENE-29085535"/>
<evidence type="ECO:0000256" key="15">
    <source>
        <dbReference type="SAM" id="MobiDB-lite"/>
    </source>
</evidence>
<feature type="compositionally biased region" description="Basic and acidic residues" evidence="15">
    <location>
        <begin position="309"/>
        <end position="331"/>
    </location>
</feature>
<reference evidence="18" key="1">
    <citation type="journal article" date="2010" name="Science">
        <title>The genome of the Western clawed frog Xenopus tropicalis.</title>
        <authorList>
            <person name="Hellsten U."/>
            <person name="Harland R.M."/>
            <person name="Gilchrist M.J."/>
            <person name="Hendrix D."/>
            <person name="Jurka J."/>
            <person name="Kapitonov V."/>
            <person name="Ovcharenko I."/>
            <person name="Putnam N.H."/>
            <person name="Shu S."/>
            <person name="Taher L."/>
            <person name="Blitz I.L."/>
            <person name="Blumberg B."/>
            <person name="Dichmann D.S."/>
            <person name="Dubchak I."/>
            <person name="Amaya E."/>
            <person name="Detter J.C."/>
            <person name="Fletcher R."/>
            <person name="Gerhard D.S."/>
            <person name="Goodstein D."/>
            <person name="Graves T."/>
            <person name="Grigoriev I.V."/>
            <person name="Grimwood J."/>
            <person name="Kawashima T."/>
            <person name="Lindquist E."/>
            <person name="Lucas S.M."/>
            <person name="Mead P.E."/>
            <person name="Mitros T."/>
            <person name="Ogino H."/>
            <person name="Ohta Y."/>
            <person name="Poliakov A.V."/>
            <person name="Pollet N."/>
            <person name="Robert J."/>
            <person name="Salamov A."/>
            <person name="Sater A.K."/>
            <person name="Schmutz J."/>
            <person name="Terry A."/>
            <person name="Vize P.D."/>
            <person name="Warren W.C."/>
            <person name="Wells D."/>
            <person name="Wills A."/>
            <person name="Wilson R.K."/>
            <person name="Zimmerman L.B."/>
            <person name="Zorn A.M."/>
            <person name="Grainger R."/>
            <person name="Grammer T."/>
            <person name="Khokha M.K."/>
            <person name="Richardson P.M."/>
            <person name="Rokhsar D.S."/>
        </authorList>
    </citation>
    <scope>NUCLEOTIDE SEQUENCE [LARGE SCALE GENOMIC DNA]</scope>
    <source>
        <strain evidence="18">Nigerian</strain>
    </source>
</reference>
<accession>A0A803JPS6</accession>
<dbReference type="InterPro" id="IPR003092">
    <property type="entry name" value="2pore_dom_K_chnl_TASK"/>
</dbReference>
<feature type="transmembrane region" description="Helical" evidence="16">
    <location>
        <begin position="207"/>
        <end position="225"/>
    </location>
</feature>
<keyword evidence="11 14" id="KW-0407">Ion channel</keyword>
<dbReference type="Gene3D" id="1.10.287.70">
    <property type="match status" value="1"/>
</dbReference>
<dbReference type="Proteomes" id="UP000008143">
    <property type="component" value="Chromosome 5"/>
</dbReference>
<evidence type="ECO:0000313" key="18">
    <source>
        <dbReference type="Ensembl" id="ENSXETP00000110014"/>
    </source>
</evidence>
<sequence length="331" mass="36576">MPCCCPRLDTCKVPVPVTPILLLIYICYLLVGAAVFWALESQTEVEQSVSFQQDKWELLRNFTCMDNRTLELFIKTVIGAYKSGISPEGNSSNLGSWSFGGSFFFSVTVVTTIGYGNLCPSTAGARAFCVVYALFGIPLNLILLNRIGQKMLSLVHRCGDVVGKRIRRQRLTKLVTSGSALLIGLLLFMLLPPVLFRAVEGWTYGEGLYYSFITLATIGFGDYVVGRNPDKQYPNWYRNLLSVWILFGLAWLALGINAGADALEHCRERCPCRRKSKNQAAGEELMDPGGEGSLCCTKQSEDSASNETRAMDQRDADTSESSGSDKLKHEQ</sequence>
<keyword evidence="6 12" id="KW-0631">Potassium channel</keyword>
<dbReference type="PANTHER" id="PTHR11003:SF340">
    <property type="entry name" value="POTASSIUM CHANNEL SUBFAMILY K MEMBER 17"/>
    <property type="match status" value="1"/>
</dbReference>
<protein>
    <recommendedName>
        <fullName evidence="12">Potassium channel subfamily K member</fullName>
    </recommendedName>
</protein>
<evidence type="ECO:0000256" key="9">
    <source>
        <dbReference type="ARBA" id="ARBA00023065"/>
    </source>
</evidence>
<evidence type="ECO:0000256" key="13">
    <source>
        <dbReference type="PIRSR" id="PIRSR038061-1"/>
    </source>
</evidence>